<dbReference type="OrthoDB" id="5334619at2"/>
<gene>
    <name evidence="2" type="ordered locus">Sulba_0975</name>
</gene>
<dbReference type="EMBL" id="CP003333">
    <property type="protein sequence ID" value="AFL68276.1"/>
    <property type="molecule type" value="Genomic_DNA"/>
</dbReference>
<dbReference type="Proteomes" id="UP000006176">
    <property type="component" value="Chromosome"/>
</dbReference>
<feature type="domain" description="Replication-associated protein ORF2/G2P" evidence="1">
    <location>
        <begin position="143"/>
        <end position="236"/>
    </location>
</feature>
<organism evidence="2 3">
    <name type="scientific">Sulfurospirillum barnesii (strain ATCC 700032 / DSM 10660 / SES-3)</name>
    <dbReference type="NCBI Taxonomy" id="760154"/>
    <lineage>
        <taxon>Bacteria</taxon>
        <taxon>Pseudomonadati</taxon>
        <taxon>Campylobacterota</taxon>
        <taxon>Epsilonproteobacteria</taxon>
        <taxon>Campylobacterales</taxon>
        <taxon>Sulfurospirillaceae</taxon>
        <taxon>Sulfurospirillum</taxon>
    </lineage>
</organism>
<protein>
    <submittedName>
        <fullName evidence="2">Bacteriophage replication gene A protein (GPA)</fullName>
    </submittedName>
</protein>
<dbReference type="KEGG" id="sba:Sulba_0975"/>
<dbReference type="RefSeq" id="WP_014769155.1">
    <property type="nucleotide sequence ID" value="NC_018002.1"/>
</dbReference>
<name>I3XWF2_SULBS</name>
<dbReference type="eggNOG" id="ENOG50318J7">
    <property type="taxonomic scope" value="Bacteria"/>
</dbReference>
<dbReference type="Pfam" id="PF23343">
    <property type="entry name" value="REP_ORF2-G2P"/>
    <property type="match status" value="1"/>
</dbReference>
<dbReference type="STRING" id="760154.Sulba_0975"/>
<reference evidence="2 3" key="1">
    <citation type="submission" date="2012-06" db="EMBL/GenBank/DDBJ databases">
        <title>Complete sequence of Sulfurospirillum barnesii SES-3.</title>
        <authorList>
            <consortium name="US DOE Joint Genome Institute"/>
            <person name="Lucas S."/>
            <person name="Han J."/>
            <person name="Lapidus A."/>
            <person name="Cheng J.-F."/>
            <person name="Goodwin L."/>
            <person name="Pitluck S."/>
            <person name="Peters L."/>
            <person name="Ovchinnikova G."/>
            <person name="Lu M."/>
            <person name="Detter J.C."/>
            <person name="Han C."/>
            <person name="Tapia R."/>
            <person name="Land M."/>
            <person name="Hauser L."/>
            <person name="Kyrpides N."/>
            <person name="Ivanova N."/>
            <person name="Pagani I."/>
            <person name="Stolz J."/>
            <person name="Arkin A."/>
            <person name="Dehal P."/>
            <person name="Oremland R."/>
            <person name="Saltikov C."/>
            <person name="Basu P."/>
            <person name="Hollibaugh J."/>
            <person name="Newman D."/>
            <person name="Stolyar S."/>
            <person name="Hazen T."/>
            <person name="Woyke T."/>
        </authorList>
    </citation>
    <scope>NUCLEOTIDE SEQUENCE [LARGE SCALE GENOMIC DNA]</scope>
    <source>
        <strain evidence="3">ATCC 700032 / DSM 10660 / SES-3</strain>
    </source>
</reference>
<evidence type="ECO:0000259" key="1">
    <source>
        <dbReference type="Pfam" id="PF23343"/>
    </source>
</evidence>
<sequence>MKYGLNSFDVENTQKKIDKQKDYQDNATFTTSNGTVKTLSDVSMSANISERYYAQLVNKVNTLQQAMTNLDLTPIFLTITLDGWFHSLFYGDYSDFSDGLLSKLPENDKYGYLRTKAMNQETFEVHDLYMVLRWQWDKFTSTRTFKNMRKDSKIGYLFATEPHESGVPHAHVLLYVPASYIFKLKEEFIKIFDAPMNITQDKKRLSPEQIKNGELNGFQWTISNPVGYILKYVTKSFMDIKNQAKIDELQAWYIKHRIVRFTTSHTLVPQWVYNKVYPLENDWLYLTDLKINSMCEWSAEDDYFKFEDTNLGKTLLYEKGLYKMFQDGELIREFGQLKEEKVQIRTLTYNNAKPCLKSSLKKEIHIPIPVHNSKNLHVGDMINGSCYPYFKRYPSPVLMDDDQLLYYFYSLSIDKTDFAHYTLTKNECIQRFLIKGQIESLNPIEF</sequence>
<proteinExistence type="predicted"/>
<evidence type="ECO:0000313" key="2">
    <source>
        <dbReference type="EMBL" id="AFL68276.1"/>
    </source>
</evidence>
<keyword evidence="3" id="KW-1185">Reference proteome</keyword>
<dbReference type="InterPro" id="IPR056906">
    <property type="entry name" value="ORF2/G2P_dom"/>
</dbReference>
<evidence type="ECO:0000313" key="3">
    <source>
        <dbReference type="Proteomes" id="UP000006176"/>
    </source>
</evidence>
<dbReference type="AlphaFoldDB" id="I3XWF2"/>
<accession>I3XWF2</accession>
<dbReference type="HOGENOM" id="CLU_051346_0_0_7"/>
<dbReference type="PATRIC" id="fig|760154.4.peg.975"/>